<organism evidence="1 2">
    <name type="scientific">Thiomonas arsenitoxydans (strain DSM 22701 / CIP 110005 / 3As)</name>
    <dbReference type="NCBI Taxonomy" id="426114"/>
    <lineage>
        <taxon>Bacteria</taxon>
        <taxon>Pseudomonadati</taxon>
        <taxon>Pseudomonadota</taxon>
        <taxon>Betaproteobacteria</taxon>
        <taxon>Burkholderiales</taxon>
        <taxon>Thiomonas</taxon>
    </lineage>
</organism>
<sequence length="84" mass="9751">MLKLHRLVRIRSVVQLDRLMTARRPNRSLSFLARETGSDGWRTVWLWSPTLAIACNRRWPTFVVTDRDWPEAANSNDPEQSCAA</sequence>
<proteinExistence type="predicted"/>
<comment type="caution">
    <text evidence="1">The sequence shown here is derived from an EMBL/GenBank/DDBJ whole genome shotgun (WGS) entry which is preliminary data.</text>
</comment>
<evidence type="ECO:0000313" key="2">
    <source>
        <dbReference type="Proteomes" id="UP000078599"/>
    </source>
</evidence>
<reference evidence="1 2" key="1">
    <citation type="submission" date="2015-03" db="EMBL/GenBank/DDBJ databases">
        <authorList>
            <person name="Regsiter A."/>
            <person name="william w."/>
        </authorList>
    </citation>
    <scope>NUCLEOTIDE SEQUENCE [LARGE SCALE GENOMIC DNA]</scope>
    <source>
        <strain evidence="1 2">CB1</strain>
    </source>
</reference>
<gene>
    <name evidence="1" type="ORF">THICB1_230004</name>
</gene>
<name>A0ABM9T4Y2_THIA3</name>
<protein>
    <submittedName>
        <fullName evidence="1">Uncharacterized protein</fullName>
    </submittedName>
</protein>
<dbReference type="EMBL" id="CTRI01000016">
    <property type="protein sequence ID" value="CQR32894.1"/>
    <property type="molecule type" value="Genomic_DNA"/>
</dbReference>
<dbReference type="Proteomes" id="UP000078599">
    <property type="component" value="Unassembled WGS sequence"/>
</dbReference>
<keyword evidence="2" id="KW-1185">Reference proteome</keyword>
<evidence type="ECO:0000313" key="1">
    <source>
        <dbReference type="EMBL" id="CQR32894.1"/>
    </source>
</evidence>
<accession>A0ABM9T4Y2</accession>